<evidence type="ECO:0000256" key="1">
    <source>
        <dbReference type="ARBA" id="ARBA00000830"/>
    </source>
</evidence>
<reference evidence="12" key="1">
    <citation type="submission" date="2024-07" db="EMBL/GenBank/DDBJ databases">
        <authorList>
            <person name="Biller S.J."/>
        </authorList>
    </citation>
    <scope>NUCLEOTIDE SEQUENCE</scope>
    <source>
        <strain evidence="12">WC2420</strain>
    </source>
</reference>
<feature type="binding site" evidence="11">
    <location>
        <position position="15"/>
    </location>
    <ligand>
        <name>Mg(2+)</name>
        <dbReference type="ChEBI" id="CHEBI:18420"/>
    </ligand>
</feature>
<dbReference type="InterPro" id="IPR041492">
    <property type="entry name" value="HAD_2"/>
</dbReference>
<dbReference type="NCBIfam" id="NF009695">
    <property type="entry name" value="PRK13222.1-2"/>
    <property type="match status" value="1"/>
</dbReference>
<dbReference type="Gene3D" id="3.40.50.1000">
    <property type="entry name" value="HAD superfamily/HAD-like"/>
    <property type="match status" value="1"/>
</dbReference>
<accession>A0AB39VT48</accession>
<comment type="function">
    <text evidence="11">Specifically catalyzes the dephosphorylation of 2-phosphoglycolate. Is involved in the dissimilation of the intracellular 2-phosphoglycolate formed during the DNA repair of 3'-phosphoglycolate ends, a major class of DNA lesions induced by oxidative stress.</text>
</comment>
<evidence type="ECO:0000256" key="8">
    <source>
        <dbReference type="ARBA" id="ARBA00022842"/>
    </source>
</evidence>
<dbReference type="RefSeq" id="WP_369789509.1">
    <property type="nucleotide sequence ID" value="NZ_CP165628.1"/>
</dbReference>
<dbReference type="PANTHER" id="PTHR43434:SF1">
    <property type="entry name" value="PHOSPHOGLYCOLATE PHOSPHATASE"/>
    <property type="match status" value="1"/>
</dbReference>
<dbReference type="SUPFAM" id="SSF56784">
    <property type="entry name" value="HAD-like"/>
    <property type="match status" value="1"/>
</dbReference>
<dbReference type="AlphaFoldDB" id="A0AB39VT48"/>
<evidence type="ECO:0000256" key="7">
    <source>
        <dbReference type="ARBA" id="ARBA00022801"/>
    </source>
</evidence>
<evidence type="ECO:0000256" key="10">
    <source>
        <dbReference type="ARBA" id="ARBA00023277"/>
    </source>
</evidence>
<keyword evidence="8 11" id="KW-0460">Magnesium</keyword>
<comment type="cofactor">
    <cofactor evidence="2 11">
        <name>Mg(2+)</name>
        <dbReference type="ChEBI" id="CHEBI:18420"/>
    </cofactor>
</comment>
<dbReference type="FunFam" id="3.40.50.1000:FF:000022">
    <property type="entry name" value="Phosphoglycolate phosphatase"/>
    <property type="match status" value="1"/>
</dbReference>
<evidence type="ECO:0000256" key="2">
    <source>
        <dbReference type="ARBA" id="ARBA00001946"/>
    </source>
</evidence>
<comment type="similarity">
    <text evidence="4 11">Belongs to the HAD-like hydrolase superfamily. CbbY/CbbZ/Gph/YieH family.</text>
</comment>
<keyword evidence="10 11" id="KW-0119">Carbohydrate metabolism</keyword>
<dbReference type="HAMAP" id="MF_00495">
    <property type="entry name" value="GPH_hydrolase_bact"/>
    <property type="match status" value="1"/>
</dbReference>
<dbReference type="NCBIfam" id="TIGR01549">
    <property type="entry name" value="HAD-SF-IA-v1"/>
    <property type="match status" value="1"/>
</dbReference>
<dbReference type="GO" id="GO:0005975">
    <property type="term" value="P:carbohydrate metabolic process"/>
    <property type="evidence" value="ECO:0007669"/>
    <property type="project" value="InterPro"/>
</dbReference>
<dbReference type="EMBL" id="CP165628">
    <property type="protein sequence ID" value="XDU72837.1"/>
    <property type="molecule type" value="Genomic_DNA"/>
</dbReference>
<dbReference type="InterPro" id="IPR050155">
    <property type="entry name" value="HAD-like_hydrolase_sf"/>
</dbReference>
<comment type="cofactor">
    <cofactor evidence="11">
        <name>chloride</name>
        <dbReference type="ChEBI" id="CHEBI:17996"/>
    </cofactor>
</comment>
<dbReference type="Pfam" id="PF13419">
    <property type="entry name" value="HAD_2"/>
    <property type="match status" value="1"/>
</dbReference>
<dbReference type="InterPro" id="IPR036412">
    <property type="entry name" value="HAD-like_sf"/>
</dbReference>
<dbReference type="PANTHER" id="PTHR43434">
    <property type="entry name" value="PHOSPHOGLYCOLATE PHOSPHATASE"/>
    <property type="match status" value="1"/>
</dbReference>
<evidence type="ECO:0000256" key="6">
    <source>
        <dbReference type="ARBA" id="ARBA00022723"/>
    </source>
</evidence>
<keyword evidence="6 11" id="KW-0479">Metal-binding</keyword>
<keyword evidence="9 11" id="KW-0868">Chloride</keyword>
<dbReference type="NCBIfam" id="TIGR01509">
    <property type="entry name" value="HAD-SF-IA-v3"/>
    <property type="match status" value="1"/>
</dbReference>
<dbReference type="GO" id="GO:0046872">
    <property type="term" value="F:metal ion binding"/>
    <property type="evidence" value="ECO:0007669"/>
    <property type="project" value="UniProtKB-KW"/>
</dbReference>
<evidence type="ECO:0000256" key="4">
    <source>
        <dbReference type="ARBA" id="ARBA00006171"/>
    </source>
</evidence>
<dbReference type="PRINTS" id="PR00413">
    <property type="entry name" value="HADHALOGNASE"/>
</dbReference>
<dbReference type="GO" id="GO:0046295">
    <property type="term" value="P:glycolate biosynthetic process"/>
    <property type="evidence" value="ECO:0007669"/>
    <property type="project" value="UniProtKB-UniRule"/>
</dbReference>
<evidence type="ECO:0000313" key="12">
    <source>
        <dbReference type="EMBL" id="XDU72837.1"/>
    </source>
</evidence>
<dbReference type="SFLD" id="SFLDS00003">
    <property type="entry name" value="Haloacid_Dehalogenase"/>
    <property type="match status" value="1"/>
</dbReference>
<feature type="binding site" evidence="11">
    <location>
        <position position="175"/>
    </location>
    <ligand>
        <name>Mg(2+)</name>
        <dbReference type="ChEBI" id="CHEBI:18420"/>
    </ligand>
</feature>
<evidence type="ECO:0000256" key="9">
    <source>
        <dbReference type="ARBA" id="ARBA00023214"/>
    </source>
</evidence>
<sequence length="232" mass="24556">MTDTLSPLGVAFDLDGTLVDSAPGLAEAVDKALVDAGLSAAGIERVSTWIGNGADVMVERAVRWAEGDLSSEFCQKVRDKFDHYYAQTAASGSTLYPQVKETLQALAAAGIPLGLITNKPTPFVAPLLVSLGIDELFSQVLGGDDVVQKKPHPAPLYLMLANLGLRASELVFVGDSRNDIQAAQAAGCQSVGMTYGYNYGEAIALSKPDRVLERFADLLPLFGLSPLKDQEA</sequence>
<dbReference type="InterPro" id="IPR023214">
    <property type="entry name" value="HAD_sf"/>
</dbReference>
<evidence type="ECO:0000256" key="3">
    <source>
        <dbReference type="ARBA" id="ARBA00004818"/>
    </source>
</evidence>
<comment type="pathway">
    <text evidence="3 11">Organic acid metabolism; glycolate biosynthesis; glycolate from 2-phosphoglycolate: step 1/1.</text>
</comment>
<name>A0AB39VT48_9GAMM</name>
<dbReference type="CDD" id="cd16417">
    <property type="entry name" value="HAD_PGPase"/>
    <property type="match status" value="1"/>
</dbReference>
<keyword evidence="7 11" id="KW-0378">Hydrolase</keyword>
<dbReference type="InterPro" id="IPR037512">
    <property type="entry name" value="PGPase_prok"/>
</dbReference>
<proteinExistence type="inferred from homology"/>
<dbReference type="GO" id="GO:0005829">
    <property type="term" value="C:cytosol"/>
    <property type="evidence" value="ECO:0007669"/>
    <property type="project" value="TreeGrafter"/>
</dbReference>
<organism evidence="12">
    <name type="scientific">Rouxiella sp. WC2420</name>
    <dbReference type="NCBI Taxonomy" id="3234145"/>
    <lineage>
        <taxon>Bacteria</taxon>
        <taxon>Pseudomonadati</taxon>
        <taxon>Pseudomonadota</taxon>
        <taxon>Gammaproteobacteria</taxon>
        <taxon>Enterobacterales</taxon>
        <taxon>Yersiniaceae</taxon>
        <taxon>Rouxiella</taxon>
    </lineage>
</organism>
<dbReference type="GO" id="GO:0006281">
    <property type="term" value="P:DNA repair"/>
    <property type="evidence" value="ECO:0007669"/>
    <property type="project" value="TreeGrafter"/>
</dbReference>
<protein>
    <recommendedName>
        <fullName evidence="5 11">Phosphoglycolate phosphatase</fullName>
        <shortName evidence="11">PGP</shortName>
        <shortName evidence="11">PGPase</shortName>
        <ecNumber evidence="5 11">3.1.3.18</ecNumber>
    </recommendedName>
</protein>
<evidence type="ECO:0000256" key="5">
    <source>
        <dbReference type="ARBA" id="ARBA00013078"/>
    </source>
</evidence>
<feature type="binding site" evidence="11">
    <location>
        <position position="13"/>
    </location>
    <ligand>
        <name>Mg(2+)</name>
        <dbReference type="ChEBI" id="CHEBI:18420"/>
    </ligand>
</feature>
<dbReference type="SFLD" id="SFLDG01129">
    <property type="entry name" value="C1.5:_HAD__Beta-PGM__Phosphata"/>
    <property type="match status" value="1"/>
</dbReference>
<dbReference type="SFLD" id="SFLDG01135">
    <property type="entry name" value="C1.5.6:_HAD__Beta-PGM__Phospha"/>
    <property type="match status" value="1"/>
</dbReference>
<dbReference type="GO" id="GO:0008967">
    <property type="term" value="F:phosphoglycolate phosphatase activity"/>
    <property type="evidence" value="ECO:0007669"/>
    <property type="project" value="UniProtKB-UniRule"/>
</dbReference>
<comment type="catalytic activity">
    <reaction evidence="1 11">
        <text>2-phosphoglycolate + H2O = glycolate + phosphate</text>
        <dbReference type="Rhea" id="RHEA:14369"/>
        <dbReference type="ChEBI" id="CHEBI:15377"/>
        <dbReference type="ChEBI" id="CHEBI:29805"/>
        <dbReference type="ChEBI" id="CHEBI:43474"/>
        <dbReference type="ChEBI" id="CHEBI:58033"/>
        <dbReference type="EC" id="3.1.3.18"/>
    </reaction>
</comment>
<dbReference type="InterPro" id="IPR023198">
    <property type="entry name" value="PGP-like_dom2"/>
</dbReference>
<gene>
    <name evidence="12" type="ORF">AB3G37_01520</name>
</gene>
<dbReference type="NCBIfam" id="TIGR01449">
    <property type="entry name" value="PGP_bact"/>
    <property type="match status" value="1"/>
</dbReference>
<dbReference type="EC" id="3.1.3.18" evidence="5 11"/>
<dbReference type="InterPro" id="IPR006439">
    <property type="entry name" value="HAD-SF_hydro_IA"/>
</dbReference>
<dbReference type="NCBIfam" id="NF009697">
    <property type="entry name" value="PRK13222.1-4"/>
    <property type="match status" value="1"/>
</dbReference>
<feature type="active site" description="Nucleophile" evidence="11">
    <location>
        <position position="13"/>
    </location>
</feature>
<comment type="subunit">
    <text evidence="11">Monomer.</text>
</comment>
<dbReference type="Gene3D" id="1.10.150.240">
    <property type="entry name" value="Putative phosphatase, domain 2"/>
    <property type="match status" value="1"/>
</dbReference>
<evidence type="ECO:0000256" key="11">
    <source>
        <dbReference type="HAMAP-Rule" id="MF_00495"/>
    </source>
</evidence>